<dbReference type="InterPro" id="IPR027795">
    <property type="entry name" value="CASTOR_ACT_dom"/>
</dbReference>
<evidence type="ECO:0000259" key="8">
    <source>
        <dbReference type="Pfam" id="PF13840"/>
    </source>
</evidence>
<sequence length="439" mass="48101">MSNRVIRLGGSNIGDIQSVNNLSAYLGRSGGVKLVVVSAIPELLQFVRGNIESVFTRELDTSGIITYLNQVYSSRLNSEPSAGYKNLSEQLLSLLKGIALIGDYSRALKDQVISYAEKLSVEILQNQWKEVKVVYPEEIALLTSPDFGNATFISVDRPFFLNLQDGVYVIPGSYGITENGKTARTGKTAADYTAAFLTAYLGVEKLELWSLDNDFQKADPNIVPNPPKIGRLTYSEASELAYFQHYSFHPRTVEPLEDLRIPIYVLNSSSDEAWVETKINTETFVDDKIVKSVACTDDISLLKLDGPGVGLKPGILAKVTTCLNEAGINIKSVITSQISINLILERKTGEKALSLIEHLGFNSVQETTLVKDVSLIGIIGHGMQQNYGVSARIFNAVAQHKINVVLSGSGASDLVSYLVVKSSDKEKSVREIYNAFFTK</sequence>
<dbReference type="RefSeq" id="WP_158871158.1">
    <property type="nucleotide sequence ID" value="NZ_CP046401.1"/>
</dbReference>
<dbReference type="GO" id="GO:0004072">
    <property type="term" value="F:aspartate kinase activity"/>
    <property type="evidence" value="ECO:0007669"/>
    <property type="project" value="UniProtKB-EC"/>
</dbReference>
<accession>A0A6I6K4P5</accession>
<keyword evidence="5" id="KW-0067">ATP-binding</keyword>
<dbReference type="InterPro" id="IPR042199">
    <property type="entry name" value="AsparK_Bifunc_asparK/hSer_DH"/>
</dbReference>
<dbReference type="GO" id="GO:0005524">
    <property type="term" value="F:ATP binding"/>
    <property type="evidence" value="ECO:0007669"/>
    <property type="project" value="UniProtKB-KW"/>
</dbReference>
<organism evidence="10 11">
    <name type="scientific">Maribellus comscasis</name>
    <dbReference type="NCBI Taxonomy" id="2681766"/>
    <lineage>
        <taxon>Bacteria</taxon>
        <taxon>Pseudomonadati</taxon>
        <taxon>Bacteroidota</taxon>
        <taxon>Bacteroidia</taxon>
        <taxon>Marinilabiliales</taxon>
        <taxon>Prolixibacteraceae</taxon>
        <taxon>Maribellus</taxon>
    </lineage>
</organism>
<keyword evidence="4" id="KW-0808">Transferase</keyword>
<dbReference type="Gene3D" id="3.40.1160.10">
    <property type="entry name" value="Acetylglutamate kinase-like"/>
    <property type="match status" value="1"/>
</dbReference>
<evidence type="ECO:0000256" key="1">
    <source>
        <dbReference type="ARBA" id="ARBA00010122"/>
    </source>
</evidence>
<dbReference type="GO" id="GO:0009090">
    <property type="term" value="P:homoserine biosynthetic process"/>
    <property type="evidence" value="ECO:0007669"/>
    <property type="project" value="TreeGrafter"/>
</dbReference>
<dbReference type="InterPro" id="IPR036393">
    <property type="entry name" value="AceGlu_kinase-like_sf"/>
</dbReference>
<comment type="catalytic activity">
    <reaction evidence="6">
        <text>L-aspartate + ATP = 4-phospho-L-aspartate + ADP</text>
        <dbReference type="Rhea" id="RHEA:23776"/>
        <dbReference type="ChEBI" id="CHEBI:29991"/>
        <dbReference type="ChEBI" id="CHEBI:30616"/>
        <dbReference type="ChEBI" id="CHEBI:57535"/>
        <dbReference type="ChEBI" id="CHEBI:456216"/>
        <dbReference type="EC" id="2.7.2.4"/>
    </reaction>
</comment>
<keyword evidence="11" id="KW-1185">Reference proteome</keyword>
<name>A0A6I6K4P5_9BACT</name>
<evidence type="ECO:0000256" key="3">
    <source>
        <dbReference type="ARBA" id="ARBA00022741"/>
    </source>
</evidence>
<dbReference type="Pfam" id="PF13840">
    <property type="entry name" value="ACT_7"/>
    <property type="match status" value="1"/>
</dbReference>
<protein>
    <recommendedName>
        <fullName evidence="2">aspartate kinase</fullName>
        <ecNumber evidence="2">2.7.2.4</ecNumber>
    </recommendedName>
</protein>
<evidence type="ECO:0000256" key="2">
    <source>
        <dbReference type="ARBA" id="ARBA00013059"/>
    </source>
</evidence>
<dbReference type="GO" id="GO:0009089">
    <property type="term" value="P:lysine biosynthetic process via diaminopimelate"/>
    <property type="evidence" value="ECO:0007669"/>
    <property type="project" value="TreeGrafter"/>
</dbReference>
<evidence type="ECO:0000256" key="4">
    <source>
        <dbReference type="ARBA" id="ARBA00022777"/>
    </source>
</evidence>
<evidence type="ECO:0000259" key="7">
    <source>
        <dbReference type="Pfam" id="PF00696"/>
    </source>
</evidence>
<evidence type="ECO:0000313" key="11">
    <source>
        <dbReference type="Proteomes" id="UP000428260"/>
    </source>
</evidence>
<comment type="similarity">
    <text evidence="1">Belongs to the aspartokinase family.</text>
</comment>
<keyword evidence="4" id="KW-0418">Kinase</keyword>
<dbReference type="SUPFAM" id="SSF53633">
    <property type="entry name" value="Carbamate kinase-like"/>
    <property type="match status" value="1"/>
</dbReference>
<dbReference type="EC" id="2.7.2.4" evidence="2"/>
<gene>
    <name evidence="10" type="ORF">GM418_27950</name>
</gene>
<evidence type="ECO:0000256" key="5">
    <source>
        <dbReference type="ARBA" id="ARBA00022840"/>
    </source>
</evidence>
<feature type="domain" description="CASTOR ACT" evidence="8">
    <location>
        <begin position="296"/>
        <end position="355"/>
    </location>
</feature>
<dbReference type="Pfam" id="PF22468">
    <property type="entry name" value="ACT_9"/>
    <property type="match status" value="1"/>
</dbReference>
<dbReference type="InterPro" id="IPR054352">
    <property type="entry name" value="ACT_Aspartokinase"/>
</dbReference>
<dbReference type="Gene3D" id="1.20.120.1320">
    <property type="entry name" value="Aspartokinase, catalytic domain"/>
    <property type="match status" value="1"/>
</dbReference>
<feature type="domain" description="Aspartate/glutamate/uridylate kinase" evidence="7">
    <location>
        <begin position="5"/>
        <end position="267"/>
    </location>
</feature>
<dbReference type="AlphaFoldDB" id="A0A6I6K4P5"/>
<evidence type="ECO:0000256" key="6">
    <source>
        <dbReference type="ARBA" id="ARBA00047872"/>
    </source>
</evidence>
<keyword evidence="3" id="KW-0547">Nucleotide-binding</keyword>
<dbReference type="InterPro" id="IPR001048">
    <property type="entry name" value="Asp/Glu/Uridylate_kinase"/>
</dbReference>
<dbReference type="PANTHER" id="PTHR21499:SF59">
    <property type="entry name" value="ASPARTOKINASE"/>
    <property type="match status" value="1"/>
</dbReference>
<evidence type="ECO:0000259" key="9">
    <source>
        <dbReference type="Pfam" id="PF22468"/>
    </source>
</evidence>
<dbReference type="EMBL" id="CP046401">
    <property type="protein sequence ID" value="QGY47362.1"/>
    <property type="molecule type" value="Genomic_DNA"/>
</dbReference>
<dbReference type="PANTHER" id="PTHR21499">
    <property type="entry name" value="ASPARTATE KINASE"/>
    <property type="match status" value="1"/>
</dbReference>
<dbReference type="KEGG" id="mcos:GM418_27950"/>
<dbReference type="CDD" id="cd04892">
    <property type="entry name" value="ACT_AK-like_2"/>
    <property type="match status" value="1"/>
</dbReference>
<proteinExistence type="inferred from homology"/>
<dbReference type="InterPro" id="IPR045865">
    <property type="entry name" value="ACT-like_dom_sf"/>
</dbReference>
<dbReference type="Proteomes" id="UP000428260">
    <property type="component" value="Chromosome"/>
</dbReference>
<evidence type="ECO:0000313" key="10">
    <source>
        <dbReference type="EMBL" id="QGY47362.1"/>
    </source>
</evidence>
<dbReference type="GO" id="GO:0005829">
    <property type="term" value="C:cytosol"/>
    <property type="evidence" value="ECO:0007669"/>
    <property type="project" value="TreeGrafter"/>
</dbReference>
<reference evidence="10 11" key="1">
    <citation type="submission" date="2019-11" db="EMBL/GenBank/DDBJ databases">
        <authorList>
            <person name="Zheng R.K."/>
            <person name="Sun C.M."/>
        </authorList>
    </citation>
    <scope>NUCLEOTIDE SEQUENCE [LARGE SCALE GENOMIC DNA]</scope>
    <source>
        <strain evidence="10 11">WC007</strain>
    </source>
</reference>
<dbReference type="Pfam" id="PF00696">
    <property type="entry name" value="AA_kinase"/>
    <property type="match status" value="1"/>
</dbReference>
<dbReference type="SUPFAM" id="SSF55021">
    <property type="entry name" value="ACT-like"/>
    <property type="match status" value="2"/>
</dbReference>
<feature type="domain" description="Aspartokinase ACT" evidence="9">
    <location>
        <begin position="377"/>
        <end position="436"/>
    </location>
</feature>
<dbReference type="Gene3D" id="3.30.2130.10">
    <property type="entry name" value="VC0802-like"/>
    <property type="match status" value="1"/>
</dbReference>